<dbReference type="InterPro" id="IPR013249">
    <property type="entry name" value="RNA_pol_sigma70_r4_t2"/>
</dbReference>
<dbReference type="InterPro" id="IPR039425">
    <property type="entry name" value="RNA_pol_sigma-70-like"/>
</dbReference>
<dbReference type="Pfam" id="PF08281">
    <property type="entry name" value="Sigma70_r4_2"/>
    <property type="match status" value="1"/>
</dbReference>
<evidence type="ECO:0000256" key="4">
    <source>
        <dbReference type="ARBA" id="ARBA00023163"/>
    </source>
</evidence>
<dbReference type="STRING" id="354355.SAMN05660816_05157"/>
<dbReference type="SUPFAM" id="SSF88946">
    <property type="entry name" value="Sigma2 domain of RNA polymerase sigma factors"/>
    <property type="match status" value="1"/>
</dbReference>
<comment type="caution">
    <text evidence="7">The sequence shown here is derived from an EMBL/GenBank/DDBJ whole genome shotgun (WGS) entry which is preliminary data.</text>
</comment>
<evidence type="ECO:0000256" key="2">
    <source>
        <dbReference type="ARBA" id="ARBA00023015"/>
    </source>
</evidence>
<sequence>MSGLKQKEPKAFNLLFDLLYPQLQFFTEQITKDPTEAEDIAIQALVKFWEKDPADFDSFLQVRKFIFTIARNAAFDFLKKAKVQQTYIKDIAYSSTTIEEKQEDQAFYKLEMMRKVLQDQVEKLPGQCREVFRLVFIEKIPRPEVAQRLNISPGTVNVHCAQALKKLRKIFAEKELVVLYLLAALSNN</sequence>
<evidence type="ECO:0000259" key="5">
    <source>
        <dbReference type="Pfam" id="PF04542"/>
    </source>
</evidence>
<dbReference type="Gene3D" id="1.10.1740.10">
    <property type="match status" value="1"/>
</dbReference>
<dbReference type="InterPro" id="IPR013325">
    <property type="entry name" value="RNA_pol_sigma_r2"/>
</dbReference>
<evidence type="ECO:0000256" key="1">
    <source>
        <dbReference type="ARBA" id="ARBA00010641"/>
    </source>
</evidence>
<dbReference type="GO" id="GO:0003677">
    <property type="term" value="F:DNA binding"/>
    <property type="evidence" value="ECO:0007669"/>
    <property type="project" value="InterPro"/>
</dbReference>
<dbReference type="Gene3D" id="1.10.10.10">
    <property type="entry name" value="Winged helix-like DNA-binding domain superfamily/Winged helix DNA-binding domain"/>
    <property type="match status" value="1"/>
</dbReference>
<feature type="domain" description="RNA polymerase sigma factor 70 region 4 type 2" evidence="6">
    <location>
        <begin position="116"/>
        <end position="167"/>
    </location>
</feature>
<dbReference type="InterPro" id="IPR007627">
    <property type="entry name" value="RNA_pol_sigma70_r2"/>
</dbReference>
<evidence type="ECO:0008006" key="9">
    <source>
        <dbReference type="Google" id="ProtNLM"/>
    </source>
</evidence>
<dbReference type="GO" id="GO:0006352">
    <property type="term" value="P:DNA-templated transcription initiation"/>
    <property type="evidence" value="ECO:0007669"/>
    <property type="project" value="InterPro"/>
</dbReference>
<dbReference type="EMBL" id="LVXG01000004">
    <property type="protein sequence ID" value="OQP54310.1"/>
    <property type="molecule type" value="Genomic_DNA"/>
</dbReference>
<reference evidence="8" key="1">
    <citation type="submission" date="2016-04" db="EMBL/GenBank/DDBJ databases">
        <authorList>
            <person name="Chen L."/>
            <person name="Zhuang W."/>
            <person name="Wang G."/>
        </authorList>
    </citation>
    <scope>NUCLEOTIDE SEQUENCE [LARGE SCALE GENOMIC DNA]</scope>
    <source>
        <strain evidence="8">17621</strain>
    </source>
</reference>
<dbReference type="PANTHER" id="PTHR43133">
    <property type="entry name" value="RNA POLYMERASE ECF-TYPE SIGMA FACTO"/>
    <property type="match status" value="1"/>
</dbReference>
<dbReference type="InterPro" id="IPR013324">
    <property type="entry name" value="RNA_pol_sigma_r3/r4-like"/>
</dbReference>
<protein>
    <recommendedName>
        <fullName evidence="9">RNA polymerase sigma-70 factor</fullName>
    </recommendedName>
</protein>
<evidence type="ECO:0000259" key="6">
    <source>
        <dbReference type="Pfam" id="PF08281"/>
    </source>
</evidence>
<keyword evidence="8" id="KW-1185">Reference proteome</keyword>
<keyword evidence="3" id="KW-0731">Sigma factor</keyword>
<accession>A0A1V9F7A4</accession>
<dbReference type="InterPro" id="IPR036388">
    <property type="entry name" value="WH-like_DNA-bd_sf"/>
</dbReference>
<proteinExistence type="inferred from homology"/>
<dbReference type="GO" id="GO:0016987">
    <property type="term" value="F:sigma factor activity"/>
    <property type="evidence" value="ECO:0007669"/>
    <property type="project" value="UniProtKB-KW"/>
</dbReference>
<dbReference type="PANTHER" id="PTHR43133:SF46">
    <property type="entry name" value="RNA POLYMERASE SIGMA-70 FACTOR ECF SUBFAMILY"/>
    <property type="match status" value="1"/>
</dbReference>
<dbReference type="Pfam" id="PF04542">
    <property type="entry name" value="Sigma70_r2"/>
    <property type="match status" value="1"/>
</dbReference>
<dbReference type="NCBIfam" id="TIGR02937">
    <property type="entry name" value="sigma70-ECF"/>
    <property type="match status" value="1"/>
</dbReference>
<keyword evidence="2" id="KW-0805">Transcription regulation</keyword>
<feature type="domain" description="RNA polymerase sigma-70 region 2" evidence="5">
    <location>
        <begin position="15"/>
        <end position="82"/>
    </location>
</feature>
<dbReference type="Proteomes" id="UP000192610">
    <property type="component" value="Unassembled WGS sequence"/>
</dbReference>
<evidence type="ECO:0000313" key="8">
    <source>
        <dbReference type="Proteomes" id="UP000192610"/>
    </source>
</evidence>
<name>A0A1V9F7A4_9BACT</name>
<evidence type="ECO:0000256" key="3">
    <source>
        <dbReference type="ARBA" id="ARBA00023082"/>
    </source>
</evidence>
<dbReference type="AlphaFoldDB" id="A0A1V9F7A4"/>
<dbReference type="InterPro" id="IPR014284">
    <property type="entry name" value="RNA_pol_sigma-70_dom"/>
</dbReference>
<dbReference type="SUPFAM" id="SSF88659">
    <property type="entry name" value="Sigma3 and sigma4 domains of RNA polymerase sigma factors"/>
    <property type="match status" value="1"/>
</dbReference>
<comment type="similarity">
    <text evidence="1">Belongs to the sigma-70 factor family. ECF subfamily.</text>
</comment>
<keyword evidence="4" id="KW-0804">Transcription</keyword>
<evidence type="ECO:0000313" key="7">
    <source>
        <dbReference type="EMBL" id="OQP54310.1"/>
    </source>
</evidence>
<organism evidence="7 8">
    <name type="scientific">Niastella yeongjuensis</name>
    <dbReference type="NCBI Taxonomy" id="354355"/>
    <lineage>
        <taxon>Bacteria</taxon>
        <taxon>Pseudomonadati</taxon>
        <taxon>Bacteroidota</taxon>
        <taxon>Chitinophagia</taxon>
        <taxon>Chitinophagales</taxon>
        <taxon>Chitinophagaceae</taxon>
        <taxon>Niastella</taxon>
    </lineage>
</organism>
<gene>
    <name evidence="7" type="ORF">A4H97_22765</name>
</gene>